<dbReference type="Proteomes" id="UP000747110">
    <property type="component" value="Unassembled WGS sequence"/>
</dbReference>
<evidence type="ECO:0000256" key="2">
    <source>
        <dbReference type="SAM" id="Phobius"/>
    </source>
</evidence>
<dbReference type="InterPro" id="IPR001054">
    <property type="entry name" value="A/G_cyclase"/>
</dbReference>
<name>A0A8J4CZM6_9CHLO</name>
<feature type="non-terminal residue" evidence="4">
    <location>
        <position position="1263"/>
    </location>
</feature>
<proteinExistence type="predicted"/>
<protein>
    <recommendedName>
        <fullName evidence="3">Guanylate cyclase domain-containing protein</fullName>
    </recommendedName>
</protein>
<evidence type="ECO:0000313" key="4">
    <source>
        <dbReference type="EMBL" id="GIL92901.1"/>
    </source>
</evidence>
<dbReference type="EMBL" id="BNCP01000084">
    <property type="protein sequence ID" value="GIL92901.1"/>
    <property type="molecule type" value="Genomic_DNA"/>
</dbReference>
<keyword evidence="2" id="KW-0472">Membrane</keyword>
<feature type="domain" description="Guanylate cyclase" evidence="3">
    <location>
        <begin position="748"/>
        <end position="806"/>
    </location>
</feature>
<keyword evidence="2" id="KW-0812">Transmembrane</keyword>
<dbReference type="AlphaFoldDB" id="A0A8J4CZM6"/>
<dbReference type="OrthoDB" id="544542at2759"/>
<feature type="transmembrane region" description="Helical" evidence="2">
    <location>
        <begin position="697"/>
        <end position="723"/>
    </location>
</feature>
<sequence>MGIGHSFACDLGNLQASMYLVIILLAVFFAAQPVGTAVTVIGAVSPQSLLLDANASNACAEAIADGLIAHTATWCNACNSISILQRNLAQIVQGYLTTNQGCAACQTSNDRTAPTVTWMQYPGWHNGIFSWWLRGSTLPSATRVMYMEPQQLPSPFAVTTASSLRNYAQTRADAAIISSDMSGIAQNKVVEGDELLDFSENACLNGSNPRGLMHPRTYLLMFYRADVLSALLGTSATPPSDWDSLAKLLELHAKETAYPGSSLPKYGLCLTTDANCGRIGDILAAIAASVVQTIGTHQGYVFDLAAAPPAAVPLVNGSGWQYAMELLQRLLKYNAPEYNFTNGGNAPWERCYAFNPWFASGDCLVTLDWDVTFRWMGRESNALTKAGVLRVAPLPGSREVIQLNGDSSTGGSRSELLKCSSASELCAVSANHDTLYLTTAGQAAGVVAAALGAHSACGVTEVSRMEAAAAAAAAAAASQMSGTSSVNRAPYSALLYYDTYINYQGSGVANMTQEIAMIQGDLAYRLNLERLLRQEVLDEMRAVAAAASYGSMTGGAGGNISRKTSWNATTFPSTPWWPGIGGDGGAIPAAALKPYTDAGLEAAAVKSYLQALWHAVNSPNAATDLPSPDKINWFKWALSHTALTLLSSSSTDIAAATILRLFSLAVEALTPAAVRSAYEAAIGAHESEPQAGSKKGLSGGIIAAIVTSGLAGVLFVTFLIVWLSRRLRGRQHDLLGRVLAPRAGQDTTLLISDVQNSTALWEQLPEEVMDIALKLHHNTFRRLLTRYDGYESGTEGDSFILAFSEPGNAVAFAATCQVDLLLQEWPQELLEQPDGEVVLVDPRDGEAAHQAAALTADLRRFAGRSASGPSASLLSSFAVRLRASASNAFRVIPISPQASQSLPMGHGPYGSRRLAAAGGTAARGASMFDLSQDGPLCNGNLLHSGRSRSVDFGGQHWPHGGPPGAAAAAAALEGATGNQLGGGGGGGGGGGPTMPSAFHLPMKNMSGRGAPYGPPPGIVSTQSLNPRSSAALVPLLSGSCDFLVRPDILSVGGGSGGSIGGGSVNGGGGIGISIAGGVGAAASKLFAMRPDRGGLGLTFPPPLLPTLREAPPSPWVMPRSSDWSSALQAAFPQVPVQEATALVMGGQALKSLLVALPSGRVALVAYRGLRVRMGLHTGLDDPQHIVFNKVASAFKYQGPFAETARCTIEAAPGGMVVLSSQTFARLHHREATPGDGASAAPKKRIPSHAQEALVLYAGHHLLK</sequence>
<dbReference type="PANTHER" id="PTHR43081:SF1">
    <property type="entry name" value="ADENYLATE CYCLASE, TERMINAL-DIFFERENTIATION SPECIFIC"/>
    <property type="match status" value="1"/>
</dbReference>
<reference evidence="4" key="1">
    <citation type="journal article" date="2021" name="Proc. Natl. Acad. Sci. U.S.A.">
        <title>Three genomes in the algal genus Volvox reveal the fate of a haploid sex-determining region after a transition to homothallism.</title>
        <authorList>
            <person name="Yamamoto K."/>
            <person name="Hamaji T."/>
            <person name="Kawai-Toyooka H."/>
            <person name="Matsuzaki R."/>
            <person name="Takahashi F."/>
            <person name="Nishimura Y."/>
            <person name="Kawachi M."/>
            <person name="Noguchi H."/>
            <person name="Minakuchi Y."/>
            <person name="Umen J.G."/>
            <person name="Toyoda A."/>
            <person name="Nozaki H."/>
        </authorList>
    </citation>
    <scope>NUCLEOTIDE SEQUENCE</scope>
    <source>
        <strain evidence="4">NIES-3786</strain>
    </source>
</reference>
<gene>
    <name evidence="4" type="ORF">Vretifemale_20382</name>
</gene>
<dbReference type="SUPFAM" id="SSF53850">
    <property type="entry name" value="Periplasmic binding protein-like II"/>
    <property type="match status" value="1"/>
</dbReference>
<dbReference type="Gene3D" id="3.40.190.10">
    <property type="entry name" value="Periplasmic binding protein-like II"/>
    <property type="match status" value="1"/>
</dbReference>
<evidence type="ECO:0000259" key="3">
    <source>
        <dbReference type="PROSITE" id="PS50125"/>
    </source>
</evidence>
<feature type="compositionally biased region" description="Gly residues" evidence="1">
    <location>
        <begin position="979"/>
        <end position="992"/>
    </location>
</feature>
<keyword evidence="2" id="KW-1133">Transmembrane helix</keyword>
<dbReference type="GO" id="GO:0009190">
    <property type="term" value="P:cyclic nucleotide biosynthetic process"/>
    <property type="evidence" value="ECO:0007669"/>
    <property type="project" value="InterPro"/>
</dbReference>
<evidence type="ECO:0000256" key="1">
    <source>
        <dbReference type="SAM" id="MobiDB-lite"/>
    </source>
</evidence>
<dbReference type="SUPFAM" id="SSF55073">
    <property type="entry name" value="Nucleotide cyclase"/>
    <property type="match status" value="1"/>
</dbReference>
<dbReference type="PROSITE" id="PS50125">
    <property type="entry name" value="GUANYLATE_CYCLASE_2"/>
    <property type="match status" value="1"/>
</dbReference>
<feature type="region of interest" description="Disordered" evidence="1">
    <location>
        <begin position="976"/>
        <end position="999"/>
    </location>
</feature>
<organism evidence="4 5">
    <name type="scientific">Volvox reticuliferus</name>
    <dbReference type="NCBI Taxonomy" id="1737510"/>
    <lineage>
        <taxon>Eukaryota</taxon>
        <taxon>Viridiplantae</taxon>
        <taxon>Chlorophyta</taxon>
        <taxon>core chlorophytes</taxon>
        <taxon>Chlorophyceae</taxon>
        <taxon>CS clade</taxon>
        <taxon>Chlamydomonadales</taxon>
        <taxon>Volvocaceae</taxon>
        <taxon>Volvox</taxon>
    </lineage>
</organism>
<dbReference type="PANTHER" id="PTHR43081">
    <property type="entry name" value="ADENYLATE CYCLASE, TERMINAL-DIFFERENTIATION SPECIFIC-RELATED"/>
    <property type="match status" value="1"/>
</dbReference>
<comment type="caution">
    <text evidence="4">The sequence shown here is derived from an EMBL/GenBank/DDBJ whole genome shotgun (WGS) entry which is preliminary data.</text>
</comment>
<evidence type="ECO:0000313" key="5">
    <source>
        <dbReference type="Proteomes" id="UP000747110"/>
    </source>
</evidence>
<keyword evidence="5" id="KW-1185">Reference proteome</keyword>
<dbReference type="InterPro" id="IPR050697">
    <property type="entry name" value="Adenylyl/Guanylyl_Cyclase_3/4"/>
</dbReference>
<dbReference type="Gene3D" id="3.30.70.1230">
    <property type="entry name" value="Nucleotide cyclase"/>
    <property type="match status" value="2"/>
</dbReference>
<dbReference type="GO" id="GO:0035556">
    <property type="term" value="P:intracellular signal transduction"/>
    <property type="evidence" value="ECO:0007669"/>
    <property type="project" value="InterPro"/>
</dbReference>
<accession>A0A8J4CZM6</accession>
<dbReference type="InterPro" id="IPR029787">
    <property type="entry name" value="Nucleotide_cyclase"/>
</dbReference>
<dbReference type="Pfam" id="PF00211">
    <property type="entry name" value="Guanylate_cyc"/>
    <property type="match status" value="1"/>
</dbReference>